<protein>
    <submittedName>
        <fullName evidence="8">TonB-dependent receptor domain-containing protein</fullName>
    </submittedName>
</protein>
<keyword evidence="9" id="KW-1185">Reference proteome</keyword>
<keyword evidence="8" id="KW-0675">Receptor</keyword>
<dbReference type="Pfam" id="PF07715">
    <property type="entry name" value="Plug"/>
    <property type="match status" value="1"/>
</dbReference>
<accession>A0ABV9NZC8</accession>
<dbReference type="PANTHER" id="PTHR40980">
    <property type="entry name" value="PLUG DOMAIN-CONTAINING PROTEIN"/>
    <property type="match status" value="1"/>
</dbReference>
<evidence type="ECO:0000313" key="8">
    <source>
        <dbReference type="EMBL" id="MFC4738702.1"/>
    </source>
</evidence>
<dbReference type="EMBL" id="JBHSGW010000001">
    <property type="protein sequence ID" value="MFC4738702.1"/>
    <property type="molecule type" value="Genomic_DNA"/>
</dbReference>
<comment type="caution">
    <text evidence="8">The sequence shown here is derived from an EMBL/GenBank/DDBJ whole genome shotgun (WGS) entry which is preliminary data.</text>
</comment>
<feature type="domain" description="TonB-dependent receptor-like beta-barrel" evidence="6">
    <location>
        <begin position="468"/>
        <end position="890"/>
    </location>
</feature>
<organism evidence="8 9">
    <name type="scientific">Flavobacterium ponti</name>
    <dbReference type="NCBI Taxonomy" id="665133"/>
    <lineage>
        <taxon>Bacteria</taxon>
        <taxon>Pseudomonadati</taxon>
        <taxon>Bacteroidota</taxon>
        <taxon>Flavobacteriia</taxon>
        <taxon>Flavobacteriales</taxon>
        <taxon>Flavobacteriaceae</taxon>
        <taxon>Flavobacterium</taxon>
    </lineage>
</organism>
<feature type="chain" id="PRO_5046163674" evidence="5">
    <location>
        <begin position="19"/>
        <end position="931"/>
    </location>
</feature>
<evidence type="ECO:0000313" key="9">
    <source>
        <dbReference type="Proteomes" id="UP001595885"/>
    </source>
</evidence>
<dbReference type="Gene3D" id="2.60.40.1120">
    <property type="entry name" value="Carboxypeptidase-like, regulatory domain"/>
    <property type="match status" value="1"/>
</dbReference>
<dbReference type="SUPFAM" id="SSF49464">
    <property type="entry name" value="Carboxypeptidase regulatory domain-like"/>
    <property type="match status" value="1"/>
</dbReference>
<evidence type="ECO:0000256" key="1">
    <source>
        <dbReference type="ARBA" id="ARBA00004442"/>
    </source>
</evidence>
<keyword evidence="4" id="KW-0798">TonB box</keyword>
<feature type="domain" description="TonB-dependent receptor plug" evidence="7">
    <location>
        <begin position="130"/>
        <end position="223"/>
    </location>
</feature>
<evidence type="ECO:0000256" key="2">
    <source>
        <dbReference type="ARBA" id="ARBA00023136"/>
    </source>
</evidence>
<name>A0ABV9NZC8_9FLAO</name>
<comment type="similarity">
    <text evidence="4">Belongs to the TonB-dependent receptor family.</text>
</comment>
<dbReference type="InterPro" id="IPR000531">
    <property type="entry name" value="Beta-barrel_TonB"/>
</dbReference>
<keyword evidence="2 4" id="KW-0472">Membrane</keyword>
<sequence length="931" mass="103521">MRLQFLLFTLLLSSFCFAQKATVSGVILDKEYDNEPLAFANVMLKGTSNGTSTDENGKYTLTVSPGSYTLVVGFLGYKSAEIPFTVKANEKKVINYTLETEGVTLEDVVLTATVTQESVKALLQEQQKAVEIKQSIGAEEISNKGISDVAAAVTKTTGITKQEGSGSIYVRGLGDRYNSTTLNGLPLPSNDPTKKNINLEIFSTDIVEYIGIDKTFNYKNYGDFAGANVDIVSKNYKGDGTLEVGTGFGGNSNAMQQDKFYLQDGPSFHGFSNEPIPNDPLSAYNFSTSWDKQAATPVNSSLYLRGGDSYSFGDYSKISFFVNASFDNAYTYKEGVRRGSVNAQSLAIKDLTRKAYDYQTNSNAMANINYRINENHSLRINSMLINSASQNHEEFNGIIDANGTAQNGGGFIRRSTFDRTYLLVNQLLGDHKFGERIKLDWGLSYNSLTNVIPDRMQNTIVPIQFDDPNSRLVASDINQADNHRYYQEMTDDEIAGNINLSYKFGKNEDGNYKGKLIGGYSARYKEINFDATQINLAVTRSNFDSQPTVDLNNLDGYFNQSNLDANFFKLRTFRGDVNTANALDPQNFNGQQIISAGFGAIEYQFTPKLYVIGAFRSEFIIQDIFYDTSLKQGKTLFDTMEYLPSLSAKYELNEKQNLKLAASKTYTLPQYKERAPFLFEQVGQSYQGNTNLYNSTDYNFDLKWEYFPKGGEVISITGFGKYIQNPINEVIIASATNDISWVNSGEKAVGIGAELEIRKDIFSLEGSNDKKINLSSGLNISYLHTDQDLDSEKVFRETNGTFTSFFTNKNSRLTGASDLLVNADVSYNQAFSSEQSLTATLSGAYFSDRIYSLGSSLKGDLVDSEVITLDFILKFKLNKNIGFGISAKNLTNPTIERVQKGATIEDVKYNDVVVDSYKKGRNFSFSMKYSF</sequence>
<comment type="subcellular location">
    <subcellularLocation>
        <location evidence="1 4">Cell outer membrane</location>
    </subcellularLocation>
</comment>
<feature type="signal peptide" evidence="5">
    <location>
        <begin position="1"/>
        <end position="18"/>
    </location>
</feature>
<evidence type="ECO:0000259" key="6">
    <source>
        <dbReference type="Pfam" id="PF00593"/>
    </source>
</evidence>
<gene>
    <name evidence="8" type="ORF">ACFO3U_01710</name>
</gene>
<reference evidence="9" key="1">
    <citation type="journal article" date="2019" name="Int. J. Syst. Evol. Microbiol.">
        <title>The Global Catalogue of Microorganisms (GCM) 10K type strain sequencing project: providing services to taxonomists for standard genome sequencing and annotation.</title>
        <authorList>
            <consortium name="The Broad Institute Genomics Platform"/>
            <consortium name="The Broad Institute Genome Sequencing Center for Infectious Disease"/>
            <person name="Wu L."/>
            <person name="Ma J."/>
        </authorList>
    </citation>
    <scope>NUCLEOTIDE SEQUENCE [LARGE SCALE GENOMIC DNA]</scope>
    <source>
        <strain evidence="9">CCUG 50349</strain>
    </source>
</reference>
<evidence type="ECO:0000259" key="7">
    <source>
        <dbReference type="Pfam" id="PF07715"/>
    </source>
</evidence>
<dbReference type="Gene3D" id="2.40.170.20">
    <property type="entry name" value="TonB-dependent receptor, beta-barrel domain"/>
    <property type="match status" value="1"/>
</dbReference>
<dbReference type="InterPro" id="IPR036942">
    <property type="entry name" value="Beta-barrel_TonB_sf"/>
</dbReference>
<keyword evidence="3" id="KW-0998">Cell outer membrane</keyword>
<evidence type="ECO:0000256" key="5">
    <source>
        <dbReference type="SAM" id="SignalP"/>
    </source>
</evidence>
<keyword evidence="5" id="KW-0732">Signal</keyword>
<dbReference type="Pfam" id="PF00593">
    <property type="entry name" value="TonB_dep_Rec_b-barrel"/>
    <property type="match status" value="1"/>
</dbReference>
<proteinExistence type="inferred from homology"/>
<dbReference type="Pfam" id="PF13715">
    <property type="entry name" value="CarbopepD_reg_2"/>
    <property type="match status" value="1"/>
</dbReference>
<dbReference type="Proteomes" id="UP001595885">
    <property type="component" value="Unassembled WGS sequence"/>
</dbReference>
<dbReference type="InterPro" id="IPR012910">
    <property type="entry name" value="Plug_dom"/>
</dbReference>
<evidence type="ECO:0000256" key="3">
    <source>
        <dbReference type="ARBA" id="ARBA00023237"/>
    </source>
</evidence>
<evidence type="ECO:0000256" key="4">
    <source>
        <dbReference type="RuleBase" id="RU003357"/>
    </source>
</evidence>
<dbReference type="SUPFAM" id="SSF56935">
    <property type="entry name" value="Porins"/>
    <property type="match status" value="1"/>
</dbReference>
<dbReference type="PANTHER" id="PTHR40980:SF5">
    <property type="entry name" value="TONB-DEPENDENT RECEPTOR"/>
    <property type="match status" value="1"/>
</dbReference>
<dbReference type="InterPro" id="IPR037066">
    <property type="entry name" value="Plug_dom_sf"/>
</dbReference>
<dbReference type="RefSeq" id="WP_379737835.1">
    <property type="nucleotide sequence ID" value="NZ_JBHSGW010000001.1"/>
</dbReference>
<dbReference type="InterPro" id="IPR008969">
    <property type="entry name" value="CarboxyPept-like_regulatory"/>
</dbReference>
<dbReference type="Gene3D" id="2.170.130.10">
    <property type="entry name" value="TonB-dependent receptor, plug domain"/>
    <property type="match status" value="1"/>
</dbReference>